<feature type="transmembrane region" description="Helical" evidence="2">
    <location>
        <begin position="51"/>
        <end position="78"/>
    </location>
</feature>
<sequence>MLADAPRQVINATILYQTFRGHPFNFKPDGVFDWDSVVTGANGDRLLLKKIALGGMIFTVFMFIISLLQLIIAAILYIPLVSHIRGNLKEFCCHKIDKRIDELIRKKSKTRAAVEAGKMNGIDMAEPTLPQLDILEAPVDTPKPVFPPKTPIQHPAQTPKSIYNYPQQPQKQFQQRQQQHQQQQQQQQQQQDYAYPPTSVYNKNATQGGYDYYQAKPTLSSGAPSKSREALDPYAKSAYTGNEIYDHYASEQDQRHLQQYVNQNRGQGQNRTQSQSGYGYTNPYPHVAAAGSSTNFHNNSANSSKRVSPAYNNPALPRPRRYDEYGQPRPASPNQSHHGSDLESHHGSQHSSQVGQAYGAGAYAGTGGGVGVGAYNNAAKYGNARYAPPRNSTATFGNEYQTNPRRQDTGQDRNAYKGGGY</sequence>
<keyword evidence="2" id="KW-1133">Transmembrane helix</keyword>
<dbReference type="Proteomes" id="UP000703661">
    <property type="component" value="Unassembled WGS sequence"/>
</dbReference>
<comment type="caution">
    <text evidence="3">The sequence shown here is derived from an EMBL/GenBank/DDBJ whole genome shotgun (WGS) entry which is preliminary data.</text>
</comment>
<dbReference type="InterPro" id="IPR031606">
    <property type="entry name" value="Kch1/2"/>
</dbReference>
<dbReference type="AlphaFoldDB" id="A0A9P6MKC3"/>
<feature type="compositionally biased region" description="Low complexity" evidence="1">
    <location>
        <begin position="264"/>
        <end position="277"/>
    </location>
</feature>
<keyword evidence="2" id="KW-0812">Transmembrane</keyword>
<feature type="compositionally biased region" description="Polar residues" evidence="1">
    <location>
        <begin position="155"/>
        <end position="166"/>
    </location>
</feature>
<keyword evidence="4" id="KW-1185">Reference proteome</keyword>
<feature type="compositionally biased region" description="Low complexity" evidence="1">
    <location>
        <begin position="167"/>
        <end position="191"/>
    </location>
</feature>
<dbReference type="PANTHER" id="PTHR36424">
    <property type="entry name" value="PHEROMONE-REGULATED MEMBRANE PROTEIN 6"/>
    <property type="match status" value="1"/>
</dbReference>
<dbReference type="GO" id="GO:0005886">
    <property type="term" value="C:plasma membrane"/>
    <property type="evidence" value="ECO:0007669"/>
    <property type="project" value="InterPro"/>
</dbReference>
<feature type="region of interest" description="Disordered" evidence="1">
    <location>
        <begin position="382"/>
        <end position="421"/>
    </location>
</feature>
<feature type="region of interest" description="Disordered" evidence="1">
    <location>
        <begin position="143"/>
        <end position="206"/>
    </location>
</feature>
<keyword evidence="2" id="KW-0472">Membrane</keyword>
<evidence type="ECO:0000313" key="3">
    <source>
        <dbReference type="EMBL" id="KAG0005007.1"/>
    </source>
</evidence>
<dbReference type="EMBL" id="JAAAID010002719">
    <property type="protein sequence ID" value="KAG0005007.1"/>
    <property type="molecule type" value="Genomic_DNA"/>
</dbReference>
<dbReference type="Pfam" id="PF16944">
    <property type="entry name" value="KCH"/>
    <property type="match status" value="1"/>
</dbReference>
<feature type="compositionally biased region" description="Polar residues" evidence="1">
    <location>
        <begin position="291"/>
        <end position="306"/>
    </location>
</feature>
<dbReference type="GO" id="GO:0015079">
    <property type="term" value="F:potassium ion transmembrane transporter activity"/>
    <property type="evidence" value="ECO:0007669"/>
    <property type="project" value="InterPro"/>
</dbReference>
<organism evidence="3 4">
    <name type="scientific">Entomortierella chlamydospora</name>
    <dbReference type="NCBI Taxonomy" id="101097"/>
    <lineage>
        <taxon>Eukaryota</taxon>
        <taxon>Fungi</taxon>
        <taxon>Fungi incertae sedis</taxon>
        <taxon>Mucoromycota</taxon>
        <taxon>Mortierellomycotina</taxon>
        <taxon>Mortierellomycetes</taxon>
        <taxon>Mortierellales</taxon>
        <taxon>Mortierellaceae</taxon>
        <taxon>Entomortierella</taxon>
    </lineage>
</organism>
<protein>
    <submittedName>
        <fullName evidence="3">Uncharacterized protein</fullName>
    </submittedName>
</protein>
<evidence type="ECO:0000313" key="4">
    <source>
        <dbReference type="Proteomes" id="UP000703661"/>
    </source>
</evidence>
<evidence type="ECO:0000256" key="2">
    <source>
        <dbReference type="SAM" id="Phobius"/>
    </source>
</evidence>
<gene>
    <name evidence="3" type="ORF">BGZ80_005516</name>
</gene>
<name>A0A9P6MKC3_9FUNG</name>
<evidence type="ECO:0000256" key="1">
    <source>
        <dbReference type="SAM" id="MobiDB-lite"/>
    </source>
</evidence>
<accession>A0A9P6MKC3</accession>
<reference evidence="3" key="1">
    <citation type="journal article" date="2020" name="Fungal Divers.">
        <title>Resolving the Mortierellaceae phylogeny through synthesis of multi-gene phylogenetics and phylogenomics.</title>
        <authorList>
            <person name="Vandepol N."/>
            <person name="Liber J."/>
            <person name="Desiro A."/>
            <person name="Na H."/>
            <person name="Kennedy M."/>
            <person name="Barry K."/>
            <person name="Grigoriev I.V."/>
            <person name="Miller A.N."/>
            <person name="O'Donnell K."/>
            <person name="Stajich J.E."/>
            <person name="Bonito G."/>
        </authorList>
    </citation>
    <scope>NUCLEOTIDE SEQUENCE</scope>
    <source>
        <strain evidence="3">NRRL 2769</strain>
    </source>
</reference>
<feature type="compositionally biased region" description="Basic and acidic residues" evidence="1">
    <location>
        <begin position="405"/>
        <end position="415"/>
    </location>
</feature>
<dbReference type="PANTHER" id="PTHR36424:SF1">
    <property type="entry name" value="LOW AFFINITY K(+) TRANSPORTER 1-RELATED"/>
    <property type="match status" value="1"/>
</dbReference>
<proteinExistence type="predicted"/>
<feature type="compositionally biased region" description="Polar residues" evidence="1">
    <location>
        <begin position="390"/>
        <end position="404"/>
    </location>
</feature>
<feature type="region of interest" description="Disordered" evidence="1">
    <location>
        <begin position="264"/>
        <end position="354"/>
    </location>
</feature>